<dbReference type="EMBL" id="SMFL01000004">
    <property type="protein sequence ID" value="TDE15666.1"/>
    <property type="molecule type" value="Genomic_DNA"/>
</dbReference>
<proteinExistence type="predicted"/>
<feature type="transmembrane region" description="Helical" evidence="6">
    <location>
        <begin position="151"/>
        <end position="170"/>
    </location>
</feature>
<evidence type="ECO:0000256" key="6">
    <source>
        <dbReference type="SAM" id="Phobius"/>
    </source>
</evidence>
<gene>
    <name evidence="7" type="ORF">E0F88_14305</name>
</gene>
<name>A0A4R5DMY0_9BACT</name>
<dbReference type="AlphaFoldDB" id="A0A4R5DMY0"/>
<evidence type="ECO:0000256" key="5">
    <source>
        <dbReference type="ARBA" id="ARBA00023136"/>
    </source>
</evidence>
<keyword evidence="4 6" id="KW-1133">Transmembrane helix</keyword>
<evidence type="ECO:0000313" key="8">
    <source>
        <dbReference type="Proteomes" id="UP000294850"/>
    </source>
</evidence>
<comment type="subcellular location">
    <subcellularLocation>
        <location evidence="1">Cell membrane</location>
        <topology evidence="1">Multi-pass membrane protein</topology>
    </subcellularLocation>
</comment>
<dbReference type="OrthoDB" id="1016056at2"/>
<organism evidence="7 8">
    <name type="scientific">Dyadobacter psychrotolerans</name>
    <dbReference type="NCBI Taxonomy" id="2541721"/>
    <lineage>
        <taxon>Bacteria</taxon>
        <taxon>Pseudomonadati</taxon>
        <taxon>Bacteroidota</taxon>
        <taxon>Cytophagia</taxon>
        <taxon>Cytophagales</taxon>
        <taxon>Spirosomataceae</taxon>
        <taxon>Dyadobacter</taxon>
    </lineage>
</organism>
<feature type="transmembrane region" description="Helical" evidence="6">
    <location>
        <begin position="250"/>
        <end position="268"/>
    </location>
</feature>
<feature type="transmembrane region" description="Helical" evidence="6">
    <location>
        <begin position="38"/>
        <end position="57"/>
    </location>
</feature>
<feature type="transmembrane region" description="Helical" evidence="6">
    <location>
        <begin position="117"/>
        <end position="139"/>
    </location>
</feature>
<reference evidence="7 8" key="1">
    <citation type="submission" date="2019-03" db="EMBL/GenBank/DDBJ databases">
        <title>Dyadobacter AR-3-6 sp. nov., isolated from arctic soil.</title>
        <authorList>
            <person name="Chaudhary D.K."/>
        </authorList>
    </citation>
    <scope>NUCLEOTIDE SEQUENCE [LARGE SCALE GENOMIC DNA]</scope>
    <source>
        <strain evidence="7 8">AR-3-6</strain>
    </source>
</reference>
<sequence length="337" mass="38469">MKIFKVTAIITIILSFCLFVKATDMQQVTLSLSKIGYQFIYLLLITLAAYWSATIGWKYTLGKKAEKISVTYLFLIRHIGEMVSLVNPASVVAGEAVKVYLLQDTPVKKAEMISSVLISRIMIAITQLLLFFLTLAYVFLTDYDFFERLPMATLLVFAWLIVLLVIVVIFSRSTYIREIFARSKLSLKIQKLADIYKLRQVFIEFNHFFKTNKKGLLLCTLFFSLHWVIGSLEIYAILKFLGIKTGILQVLFVDMGIILFKSAGAFIPGQIGVEEIGNKVMLELVGIQDAGVWITVSVLRRSRQVFWLICGMVFYFLYDMKRKGLSKFFNGDSVHKS</sequence>
<evidence type="ECO:0000256" key="4">
    <source>
        <dbReference type="ARBA" id="ARBA00022989"/>
    </source>
</evidence>
<dbReference type="PANTHER" id="PTHR39087">
    <property type="entry name" value="UPF0104 MEMBRANE PROTEIN MJ1595"/>
    <property type="match status" value="1"/>
</dbReference>
<keyword evidence="5 6" id="KW-0472">Membrane</keyword>
<keyword evidence="2" id="KW-1003">Cell membrane</keyword>
<protein>
    <submittedName>
        <fullName evidence="7">Flippase-like domain-containing protein</fullName>
    </submittedName>
</protein>
<dbReference type="Proteomes" id="UP000294850">
    <property type="component" value="Unassembled WGS sequence"/>
</dbReference>
<evidence type="ECO:0000256" key="2">
    <source>
        <dbReference type="ARBA" id="ARBA00022475"/>
    </source>
</evidence>
<dbReference type="RefSeq" id="WP_131958928.1">
    <property type="nucleotide sequence ID" value="NZ_SMFL01000004.1"/>
</dbReference>
<feature type="transmembrane region" description="Helical" evidence="6">
    <location>
        <begin position="305"/>
        <end position="320"/>
    </location>
</feature>
<keyword evidence="8" id="KW-1185">Reference proteome</keyword>
<dbReference type="Pfam" id="PF03706">
    <property type="entry name" value="LPG_synthase_TM"/>
    <property type="match status" value="1"/>
</dbReference>
<keyword evidence="3 6" id="KW-0812">Transmembrane</keyword>
<evidence type="ECO:0000313" key="7">
    <source>
        <dbReference type="EMBL" id="TDE15666.1"/>
    </source>
</evidence>
<comment type="caution">
    <text evidence="7">The sequence shown here is derived from an EMBL/GenBank/DDBJ whole genome shotgun (WGS) entry which is preliminary data.</text>
</comment>
<dbReference type="GO" id="GO:0005886">
    <property type="term" value="C:plasma membrane"/>
    <property type="evidence" value="ECO:0007669"/>
    <property type="project" value="UniProtKB-SubCell"/>
</dbReference>
<dbReference type="InterPro" id="IPR022791">
    <property type="entry name" value="L-PG_synthase/AglD"/>
</dbReference>
<dbReference type="PANTHER" id="PTHR39087:SF2">
    <property type="entry name" value="UPF0104 MEMBRANE PROTEIN MJ1595"/>
    <property type="match status" value="1"/>
</dbReference>
<feature type="transmembrane region" description="Helical" evidence="6">
    <location>
        <begin position="215"/>
        <end position="238"/>
    </location>
</feature>
<evidence type="ECO:0000256" key="3">
    <source>
        <dbReference type="ARBA" id="ARBA00022692"/>
    </source>
</evidence>
<accession>A0A4R5DMY0</accession>
<evidence type="ECO:0000256" key="1">
    <source>
        <dbReference type="ARBA" id="ARBA00004651"/>
    </source>
</evidence>